<dbReference type="Pfam" id="PF25876">
    <property type="entry name" value="HH_MFP_RND"/>
    <property type="match status" value="1"/>
</dbReference>
<dbReference type="InterPro" id="IPR058792">
    <property type="entry name" value="Beta-barrel_RND_2"/>
</dbReference>
<dbReference type="Gene3D" id="2.40.420.20">
    <property type="match status" value="1"/>
</dbReference>
<dbReference type="InterPro" id="IPR058624">
    <property type="entry name" value="MdtA-like_HH"/>
</dbReference>
<evidence type="ECO:0000259" key="4">
    <source>
        <dbReference type="Pfam" id="PF25917"/>
    </source>
</evidence>
<feature type="region of interest" description="Disordered" evidence="2">
    <location>
        <begin position="30"/>
        <end position="51"/>
    </location>
</feature>
<dbReference type="Gene3D" id="2.40.30.170">
    <property type="match status" value="1"/>
</dbReference>
<comment type="similarity">
    <text evidence="1">Belongs to the membrane fusion protein (MFP) (TC 8.A.1) family.</text>
</comment>
<evidence type="ECO:0000256" key="1">
    <source>
        <dbReference type="ARBA" id="ARBA00009477"/>
    </source>
</evidence>
<dbReference type="Pfam" id="PF25989">
    <property type="entry name" value="YknX_C"/>
    <property type="match status" value="1"/>
</dbReference>
<dbReference type="RefSeq" id="WP_209145546.1">
    <property type="nucleotide sequence ID" value="NZ_JAGHKP010000002.1"/>
</dbReference>
<dbReference type="InterPro" id="IPR006143">
    <property type="entry name" value="RND_pump_MFP"/>
</dbReference>
<evidence type="ECO:0000313" key="8">
    <source>
        <dbReference type="Proteomes" id="UP000679126"/>
    </source>
</evidence>
<proteinExistence type="inferred from homology"/>
<feature type="domain" description="YknX-like C-terminal permuted SH3-like" evidence="6">
    <location>
        <begin position="297"/>
        <end position="361"/>
    </location>
</feature>
<protein>
    <submittedName>
        <fullName evidence="7">Efflux RND transporter periplasmic adaptor subunit</fullName>
    </submittedName>
</protein>
<dbReference type="Pfam" id="PF25917">
    <property type="entry name" value="BSH_RND"/>
    <property type="match status" value="1"/>
</dbReference>
<dbReference type="InterPro" id="IPR058625">
    <property type="entry name" value="MdtA-like_BSH"/>
</dbReference>
<dbReference type="InterPro" id="IPR058637">
    <property type="entry name" value="YknX-like_C"/>
</dbReference>
<name>A0ABS3YEK9_9BACT</name>
<dbReference type="EMBL" id="JAGHKP010000002">
    <property type="protein sequence ID" value="MBO9152559.1"/>
    <property type="molecule type" value="Genomic_DNA"/>
</dbReference>
<dbReference type="Gene3D" id="1.10.287.470">
    <property type="entry name" value="Helix hairpin bin"/>
    <property type="match status" value="1"/>
</dbReference>
<evidence type="ECO:0000259" key="6">
    <source>
        <dbReference type="Pfam" id="PF25989"/>
    </source>
</evidence>
<reference evidence="8" key="1">
    <citation type="submission" date="2021-03" db="EMBL/GenBank/DDBJ databases">
        <title>Assistant Professor.</title>
        <authorList>
            <person name="Huq M.A."/>
        </authorList>
    </citation>
    <scope>NUCLEOTIDE SEQUENCE [LARGE SCALE GENOMIC DNA]</scope>
    <source>
        <strain evidence="8">MAH-28</strain>
    </source>
</reference>
<dbReference type="SUPFAM" id="SSF111369">
    <property type="entry name" value="HlyD-like secretion proteins"/>
    <property type="match status" value="1"/>
</dbReference>
<evidence type="ECO:0000256" key="2">
    <source>
        <dbReference type="SAM" id="MobiDB-lite"/>
    </source>
</evidence>
<dbReference type="Pfam" id="PF25954">
    <property type="entry name" value="Beta-barrel_RND_2"/>
    <property type="match status" value="1"/>
</dbReference>
<organism evidence="7 8">
    <name type="scientific">Chitinophaga chungangae</name>
    <dbReference type="NCBI Taxonomy" id="2821488"/>
    <lineage>
        <taxon>Bacteria</taxon>
        <taxon>Pseudomonadati</taxon>
        <taxon>Bacteroidota</taxon>
        <taxon>Chitinophagia</taxon>
        <taxon>Chitinophagales</taxon>
        <taxon>Chitinophagaceae</taxon>
        <taxon>Chitinophaga</taxon>
    </lineage>
</organism>
<feature type="domain" description="Multidrug resistance protein MdtA-like alpha-helical hairpin" evidence="3">
    <location>
        <begin position="124"/>
        <end position="180"/>
    </location>
</feature>
<dbReference type="PANTHER" id="PTHR30469">
    <property type="entry name" value="MULTIDRUG RESISTANCE PROTEIN MDTA"/>
    <property type="match status" value="1"/>
</dbReference>
<evidence type="ECO:0000313" key="7">
    <source>
        <dbReference type="EMBL" id="MBO9152559.1"/>
    </source>
</evidence>
<feature type="compositionally biased region" description="Low complexity" evidence="2">
    <location>
        <begin position="38"/>
        <end position="51"/>
    </location>
</feature>
<evidence type="ECO:0000259" key="5">
    <source>
        <dbReference type="Pfam" id="PF25954"/>
    </source>
</evidence>
<comment type="caution">
    <text evidence="7">The sequence shown here is derived from an EMBL/GenBank/DDBJ whole genome shotgun (WGS) entry which is preliminary data.</text>
</comment>
<dbReference type="PANTHER" id="PTHR30469:SF36">
    <property type="entry name" value="BLL3903 PROTEIN"/>
    <property type="match status" value="1"/>
</dbReference>
<evidence type="ECO:0000259" key="3">
    <source>
        <dbReference type="Pfam" id="PF25876"/>
    </source>
</evidence>
<keyword evidence="8" id="KW-1185">Reference proteome</keyword>
<dbReference type="Gene3D" id="2.40.50.100">
    <property type="match status" value="1"/>
</dbReference>
<dbReference type="NCBIfam" id="TIGR01730">
    <property type="entry name" value="RND_mfp"/>
    <property type="match status" value="1"/>
</dbReference>
<feature type="domain" description="CusB-like beta-barrel" evidence="5">
    <location>
        <begin position="219"/>
        <end position="289"/>
    </location>
</feature>
<accession>A0ABS3YEK9</accession>
<gene>
    <name evidence="7" type="ORF">J7I43_10085</name>
</gene>
<feature type="domain" description="Multidrug resistance protein MdtA-like barrel-sandwich hybrid" evidence="4">
    <location>
        <begin position="85"/>
        <end position="203"/>
    </location>
</feature>
<dbReference type="Proteomes" id="UP000679126">
    <property type="component" value="Unassembled WGS sequence"/>
</dbReference>
<sequence length="368" mass="39988">MRNKTTRIVLLFLVLAVAGFFIYKLTAKSNNPKEPETASRGGNAGSAAAARGGAGRPIMVDAYVIAPVKLDENIEASGTLQSNEEVELKPEITGRITKIFFKEGAKVSKGTLLIKLYDGDILAQIHKLELQRQLAKTTLSRQQQLLKINGISQQDVDVTANQVSAYGADIEFNRAQLQKTEIRAPFSGTLGLRNVSEGAIVSPTTIMTTLQQLDPLKIDFASPEKYRNAIRKGDPVTFTVAGDTVKYRGNIYAIDPKIDLATRSVKIRAIVPNPSGRLFPGSFAKTTIQLKDNPNAIMIPSQAVIPGTRFKTVIVADSGKAKIVNVETGIRDENRVQITNGLQVGDTVITTGILQLKPGMPFKYNKVQ</sequence>